<dbReference type="EMBL" id="FNDT01000003">
    <property type="protein sequence ID" value="SDH84973.1"/>
    <property type="molecule type" value="Genomic_DNA"/>
</dbReference>
<feature type="compositionally biased region" description="Basic and acidic residues" evidence="1">
    <location>
        <begin position="43"/>
        <end position="56"/>
    </location>
</feature>
<organism evidence="2 3">
    <name type="scientific">Arthrobacter subterraneus</name>
    <dbReference type="NCBI Taxonomy" id="335973"/>
    <lineage>
        <taxon>Bacteria</taxon>
        <taxon>Bacillati</taxon>
        <taxon>Actinomycetota</taxon>
        <taxon>Actinomycetes</taxon>
        <taxon>Micrococcales</taxon>
        <taxon>Micrococcaceae</taxon>
        <taxon>Arthrobacter</taxon>
    </lineage>
</organism>
<keyword evidence="3" id="KW-1185">Reference proteome</keyword>
<dbReference type="Proteomes" id="UP000199258">
    <property type="component" value="Unassembled WGS sequence"/>
</dbReference>
<protein>
    <recommendedName>
        <fullName evidence="4">ATP/GTP-binding protein</fullName>
    </recommendedName>
</protein>
<gene>
    <name evidence="2" type="ORF">SAMN04488693_103174</name>
</gene>
<name>A0A1G8FS53_9MICC</name>
<proteinExistence type="predicted"/>
<sequence>MTRRTLGTLPAPAGFLFTAHPVQTGSMPRSNQPRRPRGQSRRKWSEAPELDLERARAGIPTRESAPDGVWSVRRITERNAAKYYVCPGCHRDIPPGLAHLVAWQEDSLFGAETALADRRHWHLTCWRTRRSG</sequence>
<accession>A0A1G8FS53</accession>
<evidence type="ECO:0008006" key="4">
    <source>
        <dbReference type="Google" id="ProtNLM"/>
    </source>
</evidence>
<dbReference type="AlphaFoldDB" id="A0A1G8FS53"/>
<dbReference type="STRING" id="335973.SAMN04488693_103174"/>
<feature type="region of interest" description="Disordered" evidence="1">
    <location>
        <begin position="1"/>
        <end position="66"/>
    </location>
</feature>
<evidence type="ECO:0000313" key="2">
    <source>
        <dbReference type="EMBL" id="SDH84973.1"/>
    </source>
</evidence>
<feature type="compositionally biased region" description="Basic residues" evidence="1">
    <location>
        <begin position="32"/>
        <end position="42"/>
    </location>
</feature>
<evidence type="ECO:0000313" key="3">
    <source>
        <dbReference type="Proteomes" id="UP000199258"/>
    </source>
</evidence>
<reference evidence="2 3" key="1">
    <citation type="submission" date="2016-10" db="EMBL/GenBank/DDBJ databases">
        <authorList>
            <person name="de Groot N.N."/>
        </authorList>
    </citation>
    <scope>NUCLEOTIDE SEQUENCE [LARGE SCALE GENOMIC DNA]</scope>
    <source>
        <strain evidence="2 3">NP_1H</strain>
    </source>
</reference>
<evidence type="ECO:0000256" key="1">
    <source>
        <dbReference type="SAM" id="MobiDB-lite"/>
    </source>
</evidence>
<feature type="compositionally biased region" description="Polar residues" evidence="1">
    <location>
        <begin position="21"/>
        <end position="31"/>
    </location>
</feature>